<evidence type="ECO:0000313" key="2">
    <source>
        <dbReference type="EMBL" id="MBW88560.1"/>
    </source>
</evidence>
<name>A0A2P2J525_RHIMU</name>
<reference evidence="2" key="1">
    <citation type="submission" date="2018-02" db="EMBL/GenBank/DDBJ databases">
        <title>Rhizophora mucronata_Transcriptome.</title>
        <authorList>
            <person name="Meera S.P."/>
            <person name="Sreeshan A."/>
            <person name="Augustine A."/>
        </authorList>
    </citation>
    <scope>NUCLEOTIDE SEQUENCE</scope>
    <source>
        <tissue evidence="2">Leaf</tissue>
    </source>
</reference>
<organism evidence="2">
    <name type="scientific">Rhizophora mucronata</name>
    <name type="common">Asiatic mangrove</name>
    <dbReference type="NCBI Taxonomy" id="61149"/>
    <lineage>
        <taxon>Eukaryota</taxon>
        <taxon>Viridiplantae</taxon>
        <taxon>Streptophyta</taxon>
        <taxon>Embryophyta</taxon>
        <taxon>Tracheophyta</taxon>
        <taxon>Spermatophyta</taxon>
        <taxon>Magnoliopsida</taxon>
        <taxon>eudicotyledons</taxon>
        <taxon>Gunneridae</taxon>
        <taxon>Pentapetalae</taxon>
        <taxon>rosids</taxon>
        <taxon>fabids</taxon>
        <taxon>Malpighiales</taxon>
        <taxon>Rhizophoraceae</taxon>
        <taxon>Rhizophora</taxon>
    </lineage>
</organism>
<proteinExistence type="predicted"/>
<keyword evidence="1" id="KW-0732">Signal</keyword>
<evidence type="ECO:0000256" key="1">
    <source>
        <dbReference type="SAM" id="SignalP"/>
    </source>
</evidence>
<dbReference type="AlphaFoldDB" id="A0A2P2J525"/>
<accession>A0A2P2J525</accession>
<sequence length="55" mass="6443">MFCFRTFSLILIWFFSDGFLCLHAVQLEKGVYKWIIGNRVCIPCYALSSEQSFVN</sequence>
<feature type="signal peptide" evidence="1">
    <location>
        <begin position="1"/>
        <end position="18"/>
    </location>
</feature>
<dbReference type="EMBL" id="GGEC01008077">
    <property type="protein sequence ID" value="MBW88560.1"/>
    <property type="molecule type" value="Transcribed_RNA"/>
</dbReference>
<protein>
    <submittedName>
        <fullName evidence="2">Uncharacterized protein</fullName>
    </submittedName>
</protein>
<feature type="chain" id="PRO_5015186996" evidence="1">
    <location>
        <begin position="19"/>
        <end position="55"/>
    </location>
</feature>